<gene>
    <name evidence="14" type="ORF">JHE00_34390</name>
</gene>
<keyword evidence="5 10" id="KW-0274">FAD</keyword>
<feature type="domain" description="Acyl-CoA oxidase/dehydrogenase middle" evidence="12">
    <location>
        <begin position="107"/>
        <end position="202"/>
    </location>
</feature>
<comment type="caution">
    <text evidence="14">The sequence shown here is derived from an EMBL/GenBank/DDBJ whole genome shotgun (WGS) entry which is preliminary data.</text>
</comment>
<dbReference type="Gene3D" id="1.20.140.10">
    <property type="entry name" value="Butyryl-CoA Dehydrogenase, subunit A, domain 3"/>
    <property type="match status" value="1"/>
</dbReference>
<evidence type="ECO:0000256" key="9">
    <source>
        <dbReference type="ARBA" id="ARBA00042660"/>
    </source>
</evidence>
<feature type="domain" description="Acyl-CoA dehydrogenase/oxidase C-terminal" evidence="11">
    <location>
        <begin position="217"/>
        <end position="362"/>
    </location>
</feature>
<evidence type="ECO:0000256" key="4">
    <source>
        <dbReference type="ARBA" id="ARBA00022630"/>
    </source>
</evidence>
<accession>A0A934V5G3</accession>
<dbReference type="EMBL" id="JAENJH010000021">
    <property type="protein sequence ID" value="MBK1789446.1"/>
    <property type="molecule type" value="Genomic_DNA"/>
</dbReference>
<evidence type="ECO:0000256" key="1">
    <source>
        <dbReference type="ARBA" id="ARBA00001974"/>
    </source>
</evidence>
<evidence type="ECO:0000256" key="10">
    <source>
        <dbReference type="RuleBase" id="RU362125"/>
    </source>
</evidence>
<dbReference type="Pfam" id="PF00441">
    <property type="entry name" value="Acyl-CoA_dh_1"/>
    <property type="match status" value="1"/>
</dbReference>
<dbReference type="InterPro" id="IPR006091">
    <property type="entry name" value="Acyl-CoA_Oxase/DH_mid-dom"/>
</dbReference>
<dbReference type="GO" id="GO:0033539">
    <property type="term" value="P:fatty acid beta-oxidation using acyl-CoA dehydrogenase"/>
    <property type="evidence" value="ECO:0007669"/>
    <property type="project" value="TreeGrafter"/>
</dbReference>
<dbReference type="Pfam" id="PF02771">
    <property type="entry name" value="Acyl-CoA_dh_N"/>
    <property type="match status" value="1"/>
</dbReference>
<keyword evidence="6 10" id="KW-0560">Oxidoreductase</keyword>
<dbReference type="AlphaFoldDB" id="A0A934V5G3"/>
<dbReference type="Proteomes" id="UP000635245">
    <property type="component" value="Unassembled WGS sequence"/>
</dbReference>
<organism evidence="14 15">
    <name type="scientific">Prauserella cavernicola</name>
    <dbReference type="NCBI Taxonomy" id="2800127"/>
    <lineage>
        <taxon>Bacteria</taxon>
        <taxon>Bacillati</taxon>
        <taxon>Actinomycetota</taxon>
        <taxon>Actinomycetes</taxon>
        <taxon>Pseudonocardiales</taxon>
        <taxon>Pseudonocardiaceae</taxon>
        <taxon>Prauserella</taxon>
    </lineage>
</organism>
<dbReference type="InterPro" id="IPR037069">
    <property type="entry name" value="AcylCoA_DH/ox_N_sf"/>
</dbReference>
<dbReference type="Pfam" id="PF02770">
    <property type="entry name" value="Acyl-CoA_dh_M"/>
    <property type="match status" value="1"/>
</dbReference>
<keyword evidence="4 10" id="KW-0285">Flavoprotein</keyword>
<dbReference type="FunFam" id="1.20.140.10:FF:000001">
    <property type="entry name" value="Acyl-CoA dehydrogenase"/>
    <property type="match status" value="1"/>
</dbReference>
<evidence type="ECO:0000256" key="8">
    <source>
        <dbReference type="ARBA" id="ARBA00040394"/>
    </source>
</evidence>
<comment type="function">
    <text evidence="7">Catalyzes the dehydrogenation at the alpha-beta position of ACP-bound acyl chains. This results in the introduction of a double bond in the lipidic chain, which is further transferred to the epsilon-amino group of lysine residue in the mycobactin core by MbtK.</text>
</comment>
<dbReference type="PANTHER" id="PTHR48083">
    <property type="entry name" value="MEDIUM-CHAIN SPECIFIC ACYL-COA DEHYDROGENASE, MITOCHONDRIAL-RELATED"/>
    <property type="match status" value="1"/>
</dbReference>
<dbReference type="FunFam" id="2.40.110.10:FF:000002">
    <property type="entry name" value="Acyl-CoA dehydrogenase fadE12"/>
    <property type="match status" value="1"/>
</dbReference>
<reference evidence="14" key="1">
    <citation type="submission" date="2020-12" db="EMBL/GenBank/DDBJ databases">
        <title>Prauserella sp. ASG 168, a novel actinomycete isolated from cave rock.</title>
        <authorList>
            <person name="Suriyachadkun C."/>
        </authorList>
    </citation>
    <scope>NUCLEOTIDE SEQUENCE</scope>
    <source>
        <strain evidence="14">ASG 168</strain>
    </source>
</reference>
<evidence type="ECO:0000313" key="15">
    <source>
        <dbReference type="Proteomes" id="UP000635245"/>
    </source>
</evidence>
<dbReference type="InterPro" id="IPR013786">
    <property type="entry name" value="AcylCoA_DH/ox_N"/>
</dbReference>
<dbReference type="GO" id="GO:0050660">
    <property type="term" value="F:flavin adenine dinucleotide binding"/>
    <property type="evidence" value="ECO:0007669"/>
    <property type="project" value="InterPro"/>
</dbReference>
<dbReference type="InterPro" id="IPR036250">
    <property type="entry name" value="AcylCo_DH-like_C"/>
</dbReference>
<dbReference type="InterPro" id="IPR009100">
    <property type="entry name" value="AcylCoA_DH/oxidase_NM_dom_sf"/>
</dbReference>
<dbReference type="GO" id="GO:0005737">
    <property type="term" value="C:cytoplasm"/>
    <property type="evidence" value="ECO:0007669"/>
    <property type="project" value="TreeGrafter"/>
</dbReference>
<dbReference type="PANTHER" id="PTHR48083:SF20">
    <property type="entry name" value="LONG-CHAIN SPECIFIC ACYL-COA DEHYDROGENASE, MITOCHONDRIAL"/>
    <property type="match status" value="1"/>
</dbReference>
<evidence type="ECO:0000256" key="2">
    <source>
        <dbReference type="ARBA" id="ARBA00005102"/>
    </source>
</evidence>
<evidence type="ECO:0000259" key="13">
    <source>
        <dbReference type="Pfam" id="PF02771"/>
    </source>
</evidence>
<comment type="cofactor">
    <cofactor evidence="1 10">
        <name>FAD</name>
        <dbReference type="ChEBI" id="CHEBI:57692"/>
    </cofactor>
</comment>
<dbReference type="Gene3D" id="2.40.110.10">
    <property type="entry name" value="Butyryl-CoA Dehydrogenase, subunit A, domain 2"/>
    <property type="match status" value="1"/>
</dbReference>
<name>A0A934V5G3_9PSEU</name>
<evidence type="ECO:0000256" key="7">
    <source>
        <dbReference type="ARBA" id="ARBA00037085"/>
    </source>
</evidence>
<sequence length="362" mass="39347">MARSFFTHSVLPHQERFSRQHRVDSETWLDAGRQGLLCPSLPEECGGGGGSFLHEAVILWEQGRLGDDSLPYAIHSTIVAHYVFRYGTEQQRRRWLPRLASGELVGAIAMTEPTTGSDLKTIRTTATREDAGYVINGAKTFITNGSMAGLILVVARTSGPGARGLSLVAVEGTDVPGLTRGKPLHKIGQHGQDTRELSFDQVRVPADNLIGGEGESFGQLMAQLPQERLAIAIGAVAQADYAVELAVEYAKQRDAFGGTLWDLQNTRFVLADCATQVLAARTFLDHCISLHNDGRLDATTASQVKLLSTDMLFSVADRCLQVFGGYGYILEYPIARIFAGARVQRIYGGANEVMKELVARAL</sequence>
<keyword evidence="15" id="KW-1185">Reference proteome</keyword>
<evidence type="ECO:0000256" key="3">
    <source>
        <dbReference type="ARBA" id="ARBA00009347"/>
    </source>
</evidence>
<proteinExistence type="inferred from homology"/>
<feature type="domain" description="Acyl-CoA dehydrogenase/oxidase N-terminal" evidence="13">
    <location>
        <begin position="1"/>
        <end position="103"/>
    </location>
</feature>
<evidence type="ECO:0000256" key="5">
    <source>
        <dbReference type="ARBA" id="ARBA00022827"/>
    </source>
</evidence>
<dbReference type="GO" id="GO:0003995">
    <property type="term" value="F:acyl-CoA dehydrogenase activity"/>
    <property type="evidence" value="ECO:0007669"/>
    <property type="project" value="TreeGrafter"/>
</dbReference>
<evidence type="ECO:0000256" key="6">
    <source>
        <dbReference type="ARBA" id="ARBA00023002"/>
    </source>
</evidence>
<dbReference type="InterPro" id="IPR046373">
    <property type="entry name" value="Acyl-CoA_Oxase/DH_mid-dom_sf"/>
</dbReference>
<dbReference type="InterPro" id="IPR009075">
    <property type="entry name" value="AcylCo_DH/oxidase_C"/>
</dbReference>
<evidence type="ECO:0000259" key="11">
    <source>
        <dbReference type="Pfam" id="PF00441"/>
    </source>
</evidence>
<dbReference type="InterPro" id="IPR050741">
    <property type="entry name" value="Acyl-CoA_dehydrogenase"/>
</dbReference>
<protein>
    <recommendedName>
        <fullName evidence="8">Acyl-[acyl-carrier-protein] dehydrogenase MbtN</fullName>
    </recommendedName>
    <alternativeName>
        <fullName evidence="9">Mycobactin synthase protein N</fullName>
    </alternativeName>
</protein>
<dbReference type="SUPFAM" id="SSF56645">
    <property type="entry name" value="Acyl-CoA dehydrogenase NM domain-like"/>
    <property type="match status" value="1"/>
</dbReference>
<evidence type="ECO:0000313" key="14">
    <source>
        <dbReference type="EMBL" id="MBK1789446.1"/>
    </source>
</evidence>
<dbReference type="Gene3D" id="1.10.540.10">
    <property type="entry name" value="Acyl-CoA dehydrogenase/oxidase, N-terminal domain"/>
    <property type="match status" value="1"/>
</dbReference>
<comment type="similarity">
    <text evidence="3 10">Belongs to the acyl-CoA dehydrogenase family.</text>
</comment>
<evidence type="ECO:0000259" key="12">
    <source>
        <dbReference type="Pfam" id="PF02770"/>
    </source>
</evidence>
<dbReference type="SUPFAM" id="SSF47203">
    <property type="entry name" value="Acyl-CoA dehydrogenase C-terminal domain-like"/>
    <property type="match status" value="1"/>
</dbReference>
<comment type="pathway">
    <text evidence="2">Siderophore biosynthesis; mycobactin biosynthesis.</text>
</comment>